<keyword evidence="5 16" id="KW-0863">Zinc-finger</keyword>
<feature type="compositionally biased region" description="Basic and acidic residues" evidence="17">
    <location>
        <begin position="919"/>
        <end position="932"/>
    </location>
</feature>
<feature type="region of interest" description="Disordered" evidence="17">
    <location>
        <begin position="900"/>
        <end position="932"/>
    </location>
</feature>
<dbReference type="GO" id="GO:0071339">
    <property type="term" value="C:MLL1 complex"/>
    <property type="evidence" value="ECO:0007669"/>
    <property type="project" value="TreeGrafter"/>
</dbReference>
<dbReference type="AlphaFoldDB" id="L9L3H1"/>
<dbReference type="PROSITE" id="PS00028">
    <property type="entry name" value="ZINC_FINGER_C2H2_1"/>
    <property type="match status" value="1"/>
</dbReference>
<dbReference type="CDD" id="cd20104">
    <property type="entry name" value="MBT_PHF20L1-like"/>
    <property type="match status" value="1"/>
</dbReference>
<feature type="compositionally biased region" description="Basic residues" evidence="17">
    <location>
        <begin position="444"/>
        <end position="456"/>
    </location>
</feature>
<dbReference type="Gene3D" id="2.30.30.140">
    <property type="match status" value="2"/>
</dbReference>
<accession>L9L3H1</accession>
<evidence type="ECO:0000256" key="3">
    <source>
        <dbReference type="ARBA" id="ARBA00022723"/>
    </source>
</evidence>
<evidence type="ECO:0000256" key="10">
    <source>
        <dbReference type="ARBA" id="ARBA00023015"/>
    </source>
</evidence>
<dbReference type="InterPro" id="IPR001965">
    <property type="entry name" value="Znf_PHD"/>
</dbReference>
<dbReference type="InterPro" id="IPR022255">
    <property type="entry name" value="PHF20_AT-hook"/>
</dbReference>
<evidence type="ECO:0000256" key="11">
    <source>
        <dbReference type="ARBA" id="ARBA00023125"/>
    </source>
</evidence>
<proteinExistence type="predicted"/>
<keyword evidence="8" id="KW-0156">Chromatin regulator</keyword>
<evidence type="ECO:0000256" key="14">
    <source>
        <dbReference type="ARBA" id="ARBA00023242"/>
    </source>
</evidence>
<feature type="region of interest" description="Disordered" evidence="17">
    <location>
        <begin position="313"/>
        <end position="333"/>
    </location>
</feature>
<dbReference type="GO" id="GO:0006357">
    <property type="term" value="P:regulation of transcription by RNA polymerase II"/>
    <property type="evidence" value="ECO:0007669"/>
    <property type="project" value="TreeGrafter"/>
</dbReference>
<evidence type="ECO:0000256" key="7">
    <source>
        <dbReference type="ARBA" id="ARBA00022843"/>
    </source>
</evidence>
<evidence type="ECO:0000313" key="20">
    <source>
        <dbReference type="Proteomes" id="UP000011518"/>
    </source>
</evidence>
<evidence type="ECO:0000256" key="12">
    <source>
        <dbReference type="ARBA" id="ARBA00023157"/>
    </source>
</evidence>
<sequence>MTKHPPNRRGISFEVGAQLEARDRLKNWYPAHIEDIDYEEGKVLIHFKRWNHRYDEWFCWDSPYLRPLEKIQLRKEGLHEEDGSSEFQINEQVLACWSDCRFYPAKVTAVNKDGTYTVKFYDGVVQTVKHIHVKAFSKDQNIVGNARPKETDHKSLSSSPVKREKFKEQRKATVSLKKDKEDKALKTEKRPKQPDKEGKLICSEKGKLSEKSLPKNEKEDKENISENDREYSGDAQVDKKPENDIVKSPQENLREPKRKRGRPPSIAPTAQEKSKNYSENTDKDLSRRRSSRLSTNGTHEILDSGLVVSGLVQTGDTDPLQDTSSVSTKESEVTNNFKKTDDFVSSNGPAVDLDHKFRCKVVDCLKFFRKAKLLHYHMKYFHGMEKSPEPEESPGKRHVQTRGSSVSDKAGQESLTRKRVSASSPTTKEKEKNKEKKFKEFVRVKPKKKKKKKKKTKPECPCNEEISDTSQEPSPPKAFAVTRCGSSHKPGAHMSPQLHGSESGHHKGKVKVSEEDNLSESSSESFLWSDEEYSQDVDVTTNPDEELDGDERYDFEVVRCICEVQEENDFMIQAARTHKGKGLACGECPCNEEISDTSQEPSPPKAFAVTRCGSSHKPGAHMSPQLHGSESGHHKGKVKVSEEDNLSESSSESFLWSDEEYSQDVDVTTNPDEELDGDERYDFEVVRCICEVQEENDFMIQCEECQCWQHGVCMGLLEENVPEKYTCYVCQDPPGQRPGFKYWYDKEWLSRGHMHGLAFLEENYSHQNAKKIVATHQLLGDVQRVIEVLHGLQLKMSILQSREHPDLQLWCQPWKQHSGEGRSHSRHIHVTDARNKEETPSYRTLNGAVEKPLPLPRSVEESYITSEHCYQKPRAYYPAVEQKLVVETRGSALEEAVNPLHENGDDSLSPHLGWPLDQEWSRGDSDLKPSSPKVREYVSKKVLPEEAPAQKLLDRGGEGLLSSQHQWQFNLLTHVESLQDEVTHRMDSIEKELDVLESWLDYTGELEPPEPLARLPQLKHCIKQLLTDLGKVQQIALCCST</sequence>
<evidence type="ECO:0000256" key="16">
    <source>
        <dbReference type="PROSITE-ProRule" id="PRU00042"/>
    </source>
</evidence>
<dbReference type="SMART" id="SM00249">
    <property type="entry name" value="PHD"/>
    <property type="match status" value="1"/>
</dbReference>
<reference evidence="20" key="2">
    <citation type="journal article" date="2013" name="Nat. Commun.">
        <title>Genome of the Chinese tree shrew.</title>
        <authorList>
            <person name="Fan Y."/>
            <person name="Huang Z.Y."/>
            <person name="Cao C.C."/>
            <person name="Chen C.S."/>
            <person name="Chen Y.X."/>
            <person name="Fan D.D."/>
            <person name="He J."/>
            <person name="Hou H.L."/>
            <person name="Hu L."/>
            <person name="Hu X.T."/>
            <person name="Jiang X.T."/>
            <person name="Lai R."/>
            <person name="Lang Y.S."/>
            <person name="Liang B."/>
            <person name="Liao S.G."/>
            <person name="Mu D."/>
            <person name="Ma Y.Y."/>
            <person name="Niu Y.Y."/>
            <person name="Sun X.Q."/>
            <person name="Xia J.Q."/>
            <person name="Xiao J."/>
            <person name="Xiong Z.Q."/>
            <person name="Xu L."/>
            <person name="Yang L."/>
            <person name="Zhang Y."/>
            <person name="Zhao W."/>
            <person name="Zhao X.D."/>
            <person name="Zheng Y.T."/>
            <person name="Zhou J.M."/>
            <person name="Zhu Y.B."/>
            <person name="Zhang G.J."/>
            <person name="Wang J."/>
            <person name="Yao Y.G."/>
        </authorList>
    </citation>
    <scope>NUCLEOTIDE SEQUENCE [LARGE SCALE GENOMIC DNA]</scope>
</reference>
<keyword evidence="4" id="KW-0677">Repeat</keyword>
<organism evidence="19 20">
    <name type="scientific">Tupaia chinensis</name>
    <name type="common">Chinese tree shrew</name>
    <name type="synonym">Tupaia belangeri chinensis</name>
    <dbReference type="NCBI Taxonomy" id="246437"/>
    <lineage>
        <taxon>Eukaryota</taxon>
        <taxon>Metazoa</taxon>
        <taxon>Chordata</taxon>
        <taxon>Craniata</taxon>
        <taxon>Vertebrata</taxon>
        <taxon>Euteleostomi</taxon>
        <taxon>Mammalia</taxon>
        <taxon>Eutheria</taxon>
        <taxon>Euarchontoglires</taxon>
        <taxon>Scandentia</taxon>
        <taxon>Tupaiidae</taxon>
        <taxon>Tupaia</taxon>
    </lineage>
</organism>
<dbReference type="Pfam" id="PF18115">
    <property type="entry name" value="Tudor_3"/>
    <property type="match status" value="1"/>
</dbReference>
<dbReference type="InterPro" id="IPR011011">
    <property type="entry name" value="Znf_FYVE_PHD"/>
</dbReference>
<protein>
    <recommendedName>
        <fullName evidence="15">PHD finger protein 20</fullName>
    </recommendedName>
</protein>
<keyword evidence="14" id="KW-0539">Nucleus</keyword>
<dbReference type="STRING" id="246437.L9L3H1"/>
<feature type="region of interest" description="Disordered" evidence="17">
    <location>
        <begin position="384"/>
        <end position="550"/>
    </location>
</feature>
<feature type="compositionally biased region" description="Basic and acidic residues" evidence="17">
    <location>
        <begin position="147"/>
        <end position="245"/>
    </location>
</feature>
<dbReference type="PROSITE" id="PS01359">
    <property type="entry name" value="ZF_PHD_1"/>
    <property type="match status" value="1"/>
</dbReference>
<keyword evidence="6" id="KW-0862">Zinc</keyword>
<dbReference type="EMBL" id="KB320526">
    <property type="protein sequence ID" value="ELW69606.1"/>
    <property type="molecule type" value="Genomic_DNA"/>
</dbReference>
<evidence type="ECO:0000256" key="13">
    <source>
        <dbReference type="ARBA" id="ARBA00023163"/>
    </source>
</evidence>
<keyword evidence="12" id="KW-1015">Disulfide bond</keyword>
<dbReference type="SUPFAM" id="SSF63748">
    <property type="entry name" value="Tudor/PWWP/MBT"/>
    <property type="match status" value="2"/>
</dbReference>
<dbReference type="InterPro" id="IPR043449">
    <property type="entry name" value="PHF20-like"/>
</dbReference>
<dbReference type="SUPFAM" id="SSF57903">
    <property type="entry name" value="FYVE/PHD zinc finger"/>
    <property type="match status" value="1"/>
</dbReference>
<evidence type="ECO:0000313" key="19">
    <source>
        <dbReference type="EMBL" id="ELW69606.1"/>
    </source>
</evidence>
<gene>
    <name evidence="19" type="ORF">TREES_T100008649</name>
</gene>
<keyword evidence="9" id="KW-0007">Acetylation</keyword>
<feature type="region of interest" description="Disordered" evidence="17">
    <location>
        <begin position="142"/>
        <end position="298"/>
    </location>
</feature>
<keyword evidence="10" id="KW-0805">Transcription regulation</keyword>
<keyword evidence="20" id="KW-1185">Reference proteome</keyword>
<name>L9L3H1_TUPCH</name>
<feature type="compositionally biased region" description="Basic and acidic residues" evidence="17">
    <location>
        <begin position="272"/>
        <end position="287"/>
    </location>
</feature>
<dbReference type="PROSITE" id="PS50157">
    <property type="entry name" value="ZINC_FINGER_C2H2_2"/>
    <property type="match status" value="1"/>
</dbReference>
<dbReference type="InterPro" id="IPR041297">
    <property type="entry name" value="Crb2_Tudor"/>
</dbReference>
<feature type="compositionally biased region" description="Basic and acidic residues" evidence="17">
    <location>
        <begin position="384"/>
        <end position="395"/>
    </location>
</feature>
<evidence type="ECO:0000256" key="9">
    <source>
        <dbReference type="ARBA" id="ARBA00022990"/>
    </source>
</evidence>
<keyword evidence="11" id="KW-0238">DNA-binding</keyword>
<dbReference type="FunCoup" id="L9L3H1">
    <property type="interactions" value="2283"/>
</dbReference>
<evidence type="ECO:0000256" key="8">
    <source>
        <dbReference type="ARBA" id="ARBA00022853"/>
    </source>
</evidence>
<feature type="domain" description="C2H2-type" evidence="18">
    <location>
        <begin position="357"/>
        <end position="387"/>
    </location>
</feature>
<dbReference type="GO" id="GO:0044545">
    <property type="term" value="C:NSL complex"/>
    <property type="evidence" value="ECO:0007669"/>
    <property type="project" value="TreeGrafter"/>
</dbReference>
<dbReference type="Pfam" id="PF20826">
    <property type="entry name" value="PHD_5"/>
    <property type="match status" value="1"/>
</dbReference>
<evidence type="ECO:0000256" key="17">
    <source>
        <dbReference type="SAM" id="MobiDB-lite"/>
    </source>
</evidence>
<evidence type="ECO:0000256" key="1">
    <source>
        <dbReference type="ARBA" id="ARBA00004123"/>
    </source>
</evidence>
<dbReference type="SMART" id="SM00333">
    <property type="entry name" value="TUDOR"/>
    <property type="match status" value="2"/>
</dbReference>
<keyword evidence="7" id="KW-0832">Ubl conjugation</keyword>
<dbReference type="Gene3D" id="3.30.40.10">
    <property type="entry name" value="Zinc/RING finger domain, C3HC4 (zinc finger)"/>
    <property type="match status" value="1"/>
</dbReference>
<evidence type="ECO:0000256" key="2">
    <source>
        <dbReference type="ARBA" id="ARBA00022553"/>
    </source>
</evidence>
<keyword evidence="2" id="KW-0597">Phosphoprotein</keyword>
<feature type="compositionally biased region" description="Low complexity" evidence="17">
    <location>
        <begin position="519"/>
        <end position="528"/>
    </location>
</feature>
<dbReference type="eggNOG" id="KOG1844">
    <property type="taxonomic scope" value="Eukaryota"/>
</dbReference>
<comment type="subcellular location">
    <subcellularLocation>
        <location evidence="1">Nucleus</location>
    </subcellularLocation>
</comment>
<feature type="compositionally biased region" description="Basic and acidic residues" evidence="17">
    <location>
        <begin position="427"/>
        <end position="443"/>
    </location>
</feature>
<dbReference type="GO" id="GO:0003677">
    <property type="term" value="F:DNA binding"/>
    <property type="evidence" value="ECO:0007669"/>
    <property type="project" value="UniProtKB-KW"/>
</dbReference>
<dbReference type="InterPro" id="IPR019786">
    <property type="entry name" value="Zinc_finger_PHD-type_CS"/>
</dbReference>
<reference evidence="20" key="1">
    <citation type="submission" date="2012-07" db="EMBL/GenBank/DDBJ databases">
        <title>Genome of the Chinese tree shrew, a rising model animal genetically related to primates.</title>
        <authorList>
            <person name="Zhang G."/>
            <person name="Fan Y."/>
            <person name="Yao Y."/>
            <person name="Huang Z."/>
        </authorList>
    </citation>
    <scope>NUCLEOTIDE SEQUENCE [LARGE SCALE GENOMIC DNA]</scope>
</reference>
<dbReference type="Proteomes" id="UP000011518">
    <property type="component" value="Unassembled WGS sequence"/>
</dbReference>
<dbReference type="FunFam" id="2.30.30.140:FF:000043">
    <property type="entry name" value="PHD finger protein 20 (Predicted)"/>
    <property type="match status" value="1"/>
</dbReference>
<feature type="region of interest" description="Disordered" evidence="17">
    <location>
        <begin position="593"/>
        <end position="655"/>
    </location>
</feature>
<dbReference type="GO" id="GO:0006325">
    <property type="term" value="P:chromatin organization"/>
    <property type="evidence" value="ECO:0007669"/>
    <property type="project" value="UniProtKB-KW"/>
</dbReference>
<evidence type="ECO:0000259" key="18">
    <source>
        <dbReference type="PROSITE" id="PS50157"/>
    </source>
</evidence>
<dbReference type="InterPro" id="IPR013083">
    <property type="entry name" value="Znf_RING/FYVE/PHD"/>
</dbReference>
<dbReference type="PANTHER" id="PTHR15856">
    <property type="entry name" value="PHD FINGER PROTEIN 20-RELATED"/>
    <property type="match status" value="1"/>
</dbReference>
<evidence type="ECO:0000256" key="5">
    <source>
        <dbReference type="ARBA" id="ARBA00022771"/>
    </source>
</evidence>
<dbReference type="InParanoid" id="L9L3H1"/>
<dbReference type="Pfam" id="PF12618">
    <property type="entry name" value="PHF20_AT-hook"/>
    <property type="match status" value="1"/>
</dbReference>
<keyword evidence="13" id="KW-0804">Transcription</keyword>
<keyword evidence="3" id="KW-0479">Metal-binding</keyword>
<evidence type="ECO:0000256" key="4">
    <source>
        <dbReference type="ARBA" id="ARBA00022737"/>
    </source>
</evidence>
<evidence type="ECO:0000256" key="6">
    <source>
        <dbReference type="ARBA" id="ARBA00022833"/>
    </source>
</evidence>
<dbReference type="InterPro" id="IPR013087">
    <property type="entry name" value="Znf_C2H2_type"/>
</dbReference>
<dbReference type="InterPro" id="IPR002999">
    <property type="entry name" value="Tudor"/>
</dbReference>
<feature type="compositionally biased region" description="Polar residues" evidence="17">
    <location>
        <begin position="313"/>
        <end position="322"/>
    </location>
</feature>
<dbReference type="PANTHER" id="PTHR15856:SF27">
    <property type="entry name" value="PHD FINGER PROTEIN 20"/>
    <property type="match status" value="1"/>
</dbReference>
<dbReference type="CDD" id="cd20453">
    <property type="entry name" value="Tudor_PHF20"/>
    <property type="match status" value="1"/>
</dbReference>
<dbReference type="FunFam" id="3.30.40.10:FF:000196">
    <property type="entry name" value="PHD finger protein 20 (Predicted)"/>
    <property type="match status" value="1"/>
</dbReference>
<dbReference type="FunFam" id="2.30.30.140:FF:000049">
    <property type="entry name" value="PHD finger protein 20 (Predicted)"/>
    <property type="match status" value="1"/>
</dbReference>
<dbReference type="GO" id="GO:0008270">
    <property type="term" value="F:zinc ion binding"/>
    <property type="evidence" value="ECO:0007669"/>
    <property type="project" value="UniProtKB-KW"/>
</dbReference>
<evidence type="ECO:0000256" key="15">
    <source>
        <dbReference type="ARBA" id="ARBA00068742"/>
    </source>
</evidence>